<dbReference type="EMBL" id="VCLA01000023">
    <property type="protein sequence ID" value="MQS99195.1"/>
    <property type="molecule type" value="Genomic_DNA"/>
</dbReference>
<proteinExistence type="predicted"/>
<keyword evidence="1" id="KW-0732">Signal</keyword>
<dbReference type="Proteomes" id="UP000419138">
    <property type="component" value="Unassembled WGS sequence"/>
</dbReference>
<gene>
    <name evidence="2" type="ORF">FF041_02960</name>
</gene>
<dbReference type="RefSeq" id="WP_153483018.1">
    <property type="nucleotide sequence ID" value="NZ_JBEPDZ010000036.1"/>
</dbReference>
<evidence type="ECO:0000313" key="2">
    <source>
        <dbReference type="EMBL" id="MQS99195.1"/>
    </source>
</evidence>
<accession>A0A646KDW9</accession>
<sequence length="97" mass="9300">MKYTRVAALIAGSLAAVGAASPAMAAPASGMPPMSLNGGLTQAISQTPLLNGGSGDAVKDVADTAAGLNQVKGDAPQNALKTVGQVTPLLGGVELGS</sequence>
<dbReference type="AlphaFoldDB" id="A0A646KDW9"/>
<dbReference type="OrthoDB" id="4329168at2"/>
<keyword evidence="3" id="KW-1185">Reference proteome</keyword>
<evidence type="ECO:0000313" key="3">
    <source>
        <dbReference type="Proteomes" id="UP000419138"/>
    </source>
</evidence>
<feature type="chain" id="PRO_5024871331" description="ATP-binding protein" evidence="1">
    <location>
        <begin position="26"/>
        <end position="97"/>
    </location>
</feature>
<name>A0A646KDW9_STRJU</name>
<comment type="caution">
    <text evidence="2">The sequence shown here is derived from an EMBL/GenBank/DDBJ whole genome shotgun (WGS) entry which is preliminary data.</text>
</comment>
<organism evidence="2 3">
    <name type="scientific">Streptomyces jumonjinensis</name>
    <dbReference type="NCBI Taxonomy" id="1945"/>
    <lineage>
        <taxon>Bacteria</taxon>
        <taxon>Bacillati</taxon>
        <taxon>Actinomycetota</taxon>
        <taxon>Actinomycetes</taxon>
        <taxon>Kitasatosporales</taxon>
        <taxon>Streptomycetaceae</taxon>
        <taxon>Streptomyces</taxon>
    </lineage>
</organism>
<evidence type="ECO:0000256" key="1">
    <source>
        <dbReference type="SAM" id="SignalP"/>
    </source>
</evidence>
<feature type="signal peptide" evidence="1">
    <location>
        <begin position="1"/>
        <end position="25"/>
    </location>
</feature>
<protein>
    <recommendedName>
        <fullName evidence="4">ATP-binding protein</fullName>
    </recommendedName>
</protein>
<reference evidence="2 3" key="1">
    <citation type="submission" date="2019-05" db="EMBL/GenBank/DDBJ databases">
        <title>Comparative genomics and metabolomics analyses of clavulanic acid producing Streptomyces species provides insight into specialized metabolism and evolution of beta-lactam biosynthetic gene clusters.</title>
        <authorList>
            <person name="Moore M.A."/>
            <person name="Cruz-Morales P."/>
            <person name="Barona Gomez F."/>
            <person name="Kapil T."/>
        </authorList>
    </citation>
    <scope>NUCLEOTIDE SEQUENCE [LARGE SCALE GENOMIC DNA]</scope>
    <source>
        <strain evidence="2 3">NRRL 5741</strain>
    </source>
</reference>
<evidence type="ECO:0008006" key="4">
    <source>
        <dbReference type="Google" id="ProtNLM"/>
    </source>
</evidence>